<dbReference type="Proteomes" id="UP000032141">
    <property type="component" value="Chromosome C1"/>
</dbReference>
<evidence type="ECO:0000256" key="1">
    <source>
        <dbReference type="SAM" id="MobiDB-lite"/>
    </source>
</evidence>
<keyword evidence="3" id="KW-1185">Reference proteome</keyword>
<sequence length="277" mass="30227">MEFLEACGKRSSEESGGTPSSEAGRCKETVVKKSKELMGVDPGLLGYHSLQRLDQDCGAYGDDIDYLDKTFLVMCGIKTTCNDETQAIATMVTICVDKCASGMEPNGTVSTNINHKLVGDWLFLNATSGTHFYFDNESLAQSILAVSTYSKYGGVEKIETVTLAELNNYVLNSPSRTADFICTIEVGGIDTTNGCCDRKLQCGFTSFRCACFNYDDAVSVVREGMTGGYINGVVSKKQKPSPMMTKSVPENTIGVSDYPVIVKVRRIHDHDMLKLMQ</sequence>
<evidence type="ECO:0000313" key="3">
    <source>
        <dbReference type="Proteomes" id="UP000032141"/>
    </source>
</evidence>
<evidence type="ECO:0000313" key="2">
    <source>
        <dbReference type="EnsemblPlants" id="Bo1g016930.1"/>
    </source>
</evidence>
<dbReference type="EnsemblPlants" id="Bo1g016930.1">
    <property type="protein sequence ID" value="Bo1g016930.1"/>
    <property type="gene ID" value="Bo1g016930"/>
</dbReference>
<dbReference type="Gramene" id="Bo1g016930.1">
    <property type="protein sequence ID" value="Bo1g016930.1"/>
    <property type="gene ID" value="Bo1g016930"/>
</dbReference>
<dbReference type="HOGENOM" id="CLU_1005923_0_0_1"/>
<dbReference type="AlphaFoldDB" id="A0A0D3A3M1"/>
<reference evidence="2" key="2">
    <citation type="submission" date="2015-03" db="UniProtKB">
        <authorList>
            <consortium name="EnsemblPlants"/>
        </authorList>
    </citation>
    <scope>IDENTIFICATION</scope>
</reference>
<reference evidence="2 3" key="1">
    <citation type="journal article" date="2014" name="Genome Biol.">
        <title>Transcriptome and methylome profiling reveals relics of genome dominance in the mesopolyploid Brassica oleracea.</title>
        <authorList>
            <person name="Parkin I.A."/>
            <person name="Koh C."/>
            <person name="Tang H."/>
            <person name="Robinson S.J."/>
            <person name="Kagale S."/>
            <person name="Clarke W.E."/>
            <person name="Town C.D."/>
            <person name="Nixon J."/>
            <person name="Krishnakumar V."/>
            <person name="Bidwell S.L."/>
            <person name="Denoeud F."/>
            <person name="Belcram H."/>
            <person name="Links M.G."/>
            <person name="Just J."/>
            <person name="Clarke C."/>
            <person name="Bender T."/>
            <person name="Huebert T."/>
            <person name="Mason A.S."/>
            <person name="Pires J.C."/>
            <person name="Barker G."/>
            <person name="Moore J."/>
            <person name="Walley P.G."/>
            <person name="Manoli S."/>
            <person name="Batley J."/>
            <person name="Edwards D."/>
            <person name="Nelson M.N."/>
            <person name="Wang X."/>
            <person name="Paterson A.H."/>
            <person name="King G."/>
            <person name="Bancroft I."/>
            <person name="Chalhoub B."/>
            <person name="Sharpe A.G."/>
        </authorList>
    </citation>
    <scope>NUCLEOTIDE SEQUENCE</scope>
    <source>
        <strain evidence="2 3">cv. TO1000</strain>
    </source>
</reference>
<proteinExistence type="predicted"/>
<feature type="region of interest" description="Disordered" evidence="1">
    <location>
        <begin position="1"/>
        <end position="24"/>
    </location>
</feature>
<protein>
    <submittedName>
        <fullName evidence="2">Uncharacterized protein</fullName>
    </submittedName>
</protein>
<feature type="compositionally biased region" description="Low complexity" evidence="1">
    <location>
        <begin position="14"/>
        <end position="23"/>
    </location>
</feature>
<organism evidence="2 3">
    <name type="scientific">Brassica oleracea var. oleracea</name>
    <dbReference type="NCBI Taxonomy" id="109376"/>
    <lineage>
        <taxon>Eukaryota</taxon>
        <taxon>Viridiplantae</taxon>
        <taxon>Streptophyta</taxon>
        <taxon>Embryophyta</taxon>
        <taxon>Tracheophyta</taxon>
        <taxon>Spermatophyta</taxon>
        <taxon>Magnoliopsida</taxon>
        <taxon>eudicotyledons</taxon>
        <taxon>Gunneridae</taxon>
        <taxon>Pentapetalae</taxon>
        <taxon>rosids</taxon>
        <taxon>malvids</taxon>
        <taxon>Brassicales</taxon>
        <taxon>Brassicaceae</taxon>
        <taxon>Brassiceae</taxon>
        <taxon>Brassica</taxon>
    </lineage>
</organism>
<accession>A0A0D3A3M1</accession>
<name>A0A0D3A3M1_BRAOL</name>